<evidence type="ECO:0000259" key="7">
    <source>
        <dbReference type="Pfam" id="PF09384"/>
    </source>
</evidence>
<dbReference type="GO" id="GO:0005730">
    <property type="term" value="C:nucleolus"/>
    <property type="evidence" value="ECO:0007669"/>
    <property type="project" value="UniProtKB-SubCell"/>
</dbReference>
<accession>A0AA42B0U3</accession>
<organism evidence="8 9">
    <name type="scientific">Papaver nudicaule</name>
    <name type="common">Iceland poppy</name>
    <dbReference type="NCBI Taxonomy" id="74823"/>
    <lineage>
        <taxon>Eukaryota</taxon>
        <taxon>Viridiplantae</taxon>
        <taxon>Streptophyta</taxon>
        <taxon>Embryophyta</taxon>
        <taxon>Tracheophyta</taxon>
        <taxon>Spermatophyta</taxon>
        <taxon>Magnoliopsida</taxon>
        <taxon>Ranunculales</taxon>
        <taxon>Papaveraceae</taxon>
        <taxon>Papaveroideae</taxon>
        <taxon>Papaver</taxon>
    </lineage>
</organism>
<feature type="domain" description="U3 small nucleolar RNA-associated protein 15 C-terminal" evidence="7">
    <location>
        <begin position="380"/>
        <end position="522"/>
    </location>
</feature>
<dbReference type="InterPro" id="IPR015943">
    <property type="entry name" value="WD40/YVTN_repeat-like_dom_sf"/>
</dbReference>
<evidence type="ECO:0000256" key="6">
    <source>
        <dbReference type="PROSITE-ProRule" id="PRU00221"/>
    </source>
</evidence>
<dbReference type="PRINTS" id="PR00320">
    <property type="entry name" value="GPROTEINBRPT"/>
</dbReference>
<dbReference type="SUPFAM" id="SSF50978">
    <property type="entry name" value="WD40 repeat-like"/>
    <property type="match status" value="1"/>
</dbReference>
<dbReference type="PROSITE" id="PS50082">
    <property type="entry name" value="WD_REPEATS_2"/>
    <property type="match status" value="2"/>
</dbReference>
<dbReference type="PANTHER" id="PTHR19924:SF26">
    <property type="entry name" value="U3 SMALL NUCLEOLAR RNA-ASSOCIATED PROTEIN 15 HOMOLOG"/>
    <property type="match status" value="1"/>
</dbReference>
<dbReference type="GO" id="GO:0045943">
    <property type="term" value="P:positive regulation of transcription by RNA polymerase I"/>
    <property type="evidence" value="ECO:0007669"/>
    <property type="project" value="TreeGrafter"/>
</dbReference>
<keyword evidence="9" id="KW-1185">Reference proteome</keyword>
<proteinExistence type="predicted"/>
<gene>
    <name evidence="8" type="ORF">MKW94_009259</name>
</gene>
<feature type="repeat" description="WD" evidence="6">
    <location>
        <begin position="124"/>
        <end position="166"/>
    </location>
</feature>
<dbReference type="AlphaFoldDB" id="A0AA42B0U3"/>
<name>A0AA42B0U3_PAPNU</name>
<keyword evidence="3 6" id="KW-0853">WD repeat</keyword>
<dbReference type="InterPro" id="IPR001680">
    <property type="entry name" value="WD40_rpt"/>
</dbReference>
<dbReference type="Pfam" id="PF09384">
    <property type="entry name" value="UTP15_C"/>
    <property type="match status" value="1"/>
</dbReference>
<dbReference type="CDD" id="cd00200">
    <property type="entry name" value="WD40"/>
    <property type="match status" value="1"/>
</dbReference>
<sequence>MAEVQIGKTYPVKSRLKPKSKKPTSTTESKYWKKSYKTTQIPNLIYPITSIDFSPLTNDFISTYSASATLYSSQTFEPISKFTTFSDIAYSASYRHDGKLVAFGGETGDVQVFDLKTRSVLRRLKGHYRSVRCVKYPKFDNLHLFSGGDDTFVKYWDVASETELMSFQGHKDYVRSGAPSPVSSDLFVTGSYDHTVKLWDTRVSSMNCTMNINHGKPVEDVIFLPFGSLLATAGGNSVKIWDVAGGGKLVYAMESHNKTVTCLCVGKILKDGEAADENRLLSVGLDGYMKVFDYSALKITHSMRYPAPLLSVGVSSDSSVRVIGTSNGIIYAGKKKKKDVDGVSGKELGDYSIIGSVGEVPEKRVLRTTNFRYFQRGQSEKPSRGDYVIKRQARVKVTEHDKLLRKFRHKEALVAALNGKSPHDLVAVMEELVARKKLLKCVSNLDEDELGLFLNALHKYSTVPRYAGFLIGLTKRVLQLRAEDIKNSDILKGHIRNIKRSVMEEIKIQNALQEIQGIISPLLRTAEKAFGLPLNCGKRFFCHENMSSWNCLCLSD</sequence>
<dbReference type="EMBL" id="JAJJMA010288135">
    <property type="protein sequence ID" value="MCL7046994.1"/>
    <property type="molecule type" value="Genomic_DNA"/>
</dbReference>
<comment type="caution">
    <text evidence="8">The sequence shown here is derived from an EMBL/GenBank/DDBJ whole genome shotgun (WGS) entry which is preliminary data.</text>
</comment>
<evidence type="ECO:0000313" key="9">
    <source>
        <dbReference type="Proteomes" id="UP001177140"/>
    </source>
</evidence>
<dbReference type="InterPro" id="IPR036322">
    <property type="entry name" value="WD40_repeat_dom_sf"/>
</dbReference>
<dbReference type="FunFam" id="2.130.10.10:FF:001192">
    <property type="entry name" value="Protein SLOW WALKER 1"/>
    <property type="match status" value="1"/>
</dbReference>
<evidence type="ECO:0000256" key="3">
    <source>
        <dbReference type="ARBA" id="ARBA00022574"/>
    </source>
</evidence>
<evidence type="ECO:0000256" key="1">
    <source>
        <dbReference type="ARBA" id="ARBA00004604"/>
    </source>
</evidence>
<evidence type="ECO:0000313" key="8">
    <source>
        <dbReference type="EMBL" id="MCL7046994.1"/>
    </source>
</evidence>
<evidence type="ECO:0000256" key="5">
    <source>
        <dbReference type="ARBA" id="ARBA00023242"/>
    </source>
</evidence>
<dbReference type="GO" id="GO:0006364">
    <property type="term" value="P:rRNA processing"/>
    <property type="evidence" value="ECO:0007669"/>
    <property type="project" value="UniProtKB-KW"/>
</dbReference>
<dbReference type="InterPro" id="IPR018983">
    <property type="entry name" value="U3_snoRNA-assocProt_15_C"/>
</dbReference>
<feature type="repeat" description="WD" evidence="6">
    <location>
        <begin position="167"/>
        <end position="209"/>
    </location>
</feature>
<protein>
    <recommendedName>
        <fullName evidence="7">U3 small nucleolar RNA-associated protein 15 C-terminal domain-containing protein</fullName>
    </recommendedName>
</protein>
<keyword evidence="2" id="KW-0698">rRNA processing</keyword>
<dbReference type="Pfam" id="PF00400">
    <property type="entry name" value="WD40"/>
    <property type="match status" value="3"/>
</dbReference>
<dbReference type="SMART" id="SM00320">
    <property type="entry name" value="WD40"/>
    <property type="match status" value="5"/>
</dbReference>
<comment type="subcellular location">
    <subcellularLocation>
        <location evidence="1">Nucleus</location>
        <location evidence="1">Nucleolus</location>
    </subcellularLocation>
</comment>
<keyword evidence="5" id="KW-0539">Nucleus</keyword>
<dbReference type="Gene3D" id="2.130.10.10">
    <property type="entry name" value="YVTN repeat-like/Quinoprotein amine dehydrogenase"/>
    <property type="match status" value="2"/>
</dbReference>
<reference evidence="8" key="1">
    <citation type="submission" date="2022-03" db="EMBL/GenBank/DDBJ databases">
        <title>A functionally conserved STORR gene fusion in Papaver species that diverged 16.8 million years ago.</title>
        <authorList>
            <person name="Catania T."/>
        </authorList>
    </citation>
    <scope>NUCLEOTIDE SEQUENCE</scope>
    <source>
        <strain evidence="8">S-191538</strain>
    </source>
</reference>
<evidence type="ECO:0000256" key="4">
    <source>
        <dbReference type="ARBA" id="ARBA00022737"/>
    </source>
</evidence>
<dbReference type="InterPro" id="IPR020472">
    <property type="entry name" value="WD40_PAC1"/>
</dbReference>
<dbReference type="PROSITE" id="PS50294">
    <property type="entry name" value="WD_REPEATS_REGION"/>
    <property type="match status" value="1"/>
</dbReference>
<evidence type="ECO:0000256" key="2">
    <source>
        <dbReference type="ARBA" id="ARBA00022552"/>
    </source>
</evidence>
<dbReference type="PANTHER" id="PTHR19924">
    <property type="entry name" value="UTP15 U3 SMALL NUCLEOLAR RNA-ASSOCIATED PROTEIN 15 FAMILY MEMBER"/>
    <property type="match status" value="1"/>
</dbReference>
<keyword evidence="4" id="KW-0677">Repeat</keyword>
<dbReference type="Proteomes" id="UP001177140">
    <property type="component" value="Unassembled WGS sequence"/>
</dbReference>